<dbReference type="RefSeq" id="WP_250340184.1">
    <property type="nucleotide sequence ID" value="NZ_CP063231.1"/>
</dbReference>
<dbReference type="EMBL" id="CP063231">
    <property type="protein sequence ID" value="URL59666.1"/>
    <property type="molecule type" value="Genomic_DNA"/>
</dbReference>
<evidence type="ECO:0000313" key="1">
    <source>
        <dbReference type="EMBL" id="URL59666.1"/>
    </source>
</evidence>
<proteinExistence type="predicted"/>
<organism evidence="1 2">
    <name type="scientific">Luteibacter flocculans</name>
    <dbReference type="NCBI Taxonomy" id="2780091"/>
    <lineage>
        <taxon>Bacteria</taxon>
        <taxon>Pseudomonadati</taxon>
        <taxon>Pseudomonadota</taxon>
        <taxon>Gammaproteobacteria</taxon>
        <taxon>Lysobacterales</taxon>
        <taxon>Rhodanobacteraceae</taxon>
        <taxon>Luteibacter</taxon>
    </lineage>
</organism>
<sequence length="301" mass="33012">MLHVLLPGREKLASVPSFAAWVARGTALPAAVPGYLGALAEHFRWPEGPLPVAALIRQSVAGDAEGALWLCADPAWIQAELNGARLLACGNLVLDGNDAKALVDALAETFDAEGMQLHIGDAAHWQVRLPSYAEVPAFPEPEDALGADFFTQLPQGDAGRRWRALLNEAQVVLHNHPVNRHRTRQGLPPVNSVWLWGAGTLPAWVETGLNRVYSDDLVAWALAHRANVDVQARSQFASLDSANAACELLDLQDIQPDAFERTWWPAIEARLLAGADIRLAFADGQRVSLHRRHRLRFWRKA</sequence>
<dbReference type="Proteomes" id="UP001056681">
    <property type="component" value="Chromosome"/>
</dbReference>
<reference evidence="1" key="1">
    <citation type="submission" date="2020-10" db="EMBL/GenBank/DDBJ databases">
        <title>Whole-genome sequence of Luteibacter sp. EIF3.</title>
        <authorList>
            <person name="Friedrich I."/>
            <person name="Hertel R."/>
            <person name="Daniel R."/>
        </authorList>
    </citation>
    <scope>NUCLEOTIDE SEQUENCE</scope>
    <source>
        <strain evidence="1">EIF3</strain>
    </source>
</reference>
<protein>
    <submittedName>
        <fullName evidence="1">Phosphoglycerate mutase</fullName>
    </submittedName>
</protein>
<name>A0ABY4T442_9GAMM</name>
<gene>
    <name evidence="1" type="ORF">IM816_06105</name>
</gene>
<evidence type="ECO:0000313" key="2">
    <source>
        <dbReference type="Proteomes" id="UP001056681"/>
    </source>
</evidence>
<keyword evidence="2" id="KW-1185">Reference proteome</keyword>
<accession>A0ABY4T442</accession>